<evidence type="ECO:0000313" key="2">
    <source>
        <dbReference type="EMBL" id="EFV42566.1"/>
    </source>
</evidence>
<evidence type="ECO:0000313" key="3">
    <source>
        <dbReference type="Proteomes" id="UP000006034"/>
    </source>
</evidence>
<dbReference type="HOGENOM" id="CLU_065972_0_0_7"/>
<dbReference type="AlphaFoldDB" id="E5YBQ3"/>
<reference evidence="2 3" key="1">
    <citation type="submission" date="2010-10" db="EMBL/GenBank/DDBJ databases">
        <authorList>
            <consortium name="The Broad Institute Genome Sequencing Platform"/>
            <person name="Ward D."/>
            <person name="Earl A."/>
            <person name="Feldgarden M."/>
            <person name="Young S.K."/>
            <person name="Gargeya S."/>
            <person name="Zeng Q."/>
            <person name="Alvarado L."/>
            <person name="Berlin A."/>
            <person name="Bochicchio J."/>
            <person name="Chapman S.B."/>
            <person name="Chen Z."/>
            <person name="Freedman E."/>
            <person name="Gellesch M."/>
            <person name="Goldberg J."/>
            <person name="Griggs A."/>
            <person name="Gujja S."/>
            <person name="Heilman E."/>
            <person name="Heiman D."/>
            <person name="Howarth C."/>
            <person name="Mehta T."/>
            <person name="Neiman D."/>
            <person name="Pearson M."/>
            <person name="Roberts A."/>
            <person name="Saif S."/>
            <person name="Shea T."/>
            <person name="Shenoy N."/>
            <person name="Sisk P."/>
            <person name="Stolte C."/>
            <person name="Sykes S."/>
            <person name="White J."/>
            <person name="Yandava C."/>
            <person name="Allen-Vercoe E."/>
            <person name="Sibley C."/>
            <person name="Ambrose C.E."/>
            <person name="Strauss J."/>
            <person name="Daigneault M."/>
            <person name="Haas B."/>
            <person name="Nusbaum C."/>
            <person name="Birren B."/>
        </authorList>
    </citation>
    <scope>NUCLEOTIDE SEQUENCE [LARGE SCALE GENOMIC DNA]</scope>
    <source>
        <strain evidence="2 3">3_1_6</strain>
    </source>
</reference>
<accession>E5YBQ3</accession>
<feature type="transmembrane region" description="Helical" evidence="1">
    <location>
        <begin position="307"/>
        <end position="326"/>
    </location>
</feature>
<keyword evidence="1" id="KW-0812">Transmembrane</keyword>
<dbReference type="OrthoDB" id="9810382at2"/>
<feature type="transmembrane region" description="Helical" evidence="1">
    <location>
        <begin position="154"/>
        <end position="177"/>
    </location>
</feature>
<dbReference type="eggNOG" id="COG1271">
    <property type="taxonomic scope" value="Bacteria"/>
</dbReference>
<feature type="transmembrane region" description="Helical" evidence="1">
    <location>
        <begin position="205"/>
        <end position="224"/>
    </location>
</feature>
<protein>
    <submittedName>
        <fullName evidence="2">Uncharacterized protein</fullName>
    </submittedName>
</protein>
<comment type="caution">
    <text evidence="2">The sequence shown here is derived from an EMBL/GenBank/DDBJ whole genome shotgun (WGS) entry which is preliminary data.</text>
</comment>
<feature type="transmembrane region" description="Helical" evidence="1">
    <location>
        <begin position="280"/>
        <end position="300"/>
    </location>
</feature>
<evidence type="ECO:0000256" key="1">
    <source>
        <dbReference type="SAM" id="Phobius"/>
    </source>
</evidence>
<dbReference type="EMBL" id="ADCP02000001">
    <property type="protein sequence ID" value="EFV42566.1"/>
    <property type="molecule type" value="Genomic_DNA"/>
</dbReference>
<proteinExistence type="predicted"/>
<dbReference type="RefSeq" id="WP_005030690.1">
    <property type="nucleotide sequence ID" value="NZ_KE150238.1"/>
</dbReference>
<dbReference type="STRING" id="563192.HMPREF0179_03627"/>
<feature type="transmembrane region" description="Helical" evidence="1">
    <location>
        <begin position="353"/>
        <end position="377"/>
    </location>
</feature>
<gene>
    <name evidence="2" type="ORF">HMPREF0179_03627</name>
</gene>
<feature type="transmembrane region" description="Helical" evidence="1">
    <location>
        <begin position="48"/>
        <end position="71"/>
    </location>
</feature>
<keyword evidence="1" id="KW-1133">Transmembrane helix</keyword>
<dbReference type="GeneID" id="78084373"/>
<organism evidence="2 3">
    <name type="scientific">Bilophila wadsworthia (strain 3_1_6)</name>
    <dbReference type="NCBI Taxonomy" id="563192"/>
    <lineage>
        <taxon>Bacteria</taxon>
        <taxon>Pseudomonadati</taxon>
        <taxon>Thermodesulfobacteriota</taxon>
        <taxon>Desulfovibrionia</taxon>
        <taxon>Desulfovibrionales</taxon>
        <taxon>Desulfovibrionaceae</taxon>
        <taxon>Bilophila</taxon>
    </lineage>
</organism>
<reference evidence="2 3" key="2">
    <citation type="submission" date="2013-04" db="EMBL/GenBank/DDBJ databases">
        <title>The Genome Sequence of Bilophila wadsworthia 3_1_6.</title>
        <authorList>
            <consortium name="The Broad Institute Genomics Platform"/>
            <person name="Earl A."/>
            <person name="Ward D."/>
            <person name="Feldgarden M."/>
            <person name="Gevers D."/>
            <person name="Sibley C."/>
            <person name="Strauss J."/>
            <person name="Allen-Vercoe E."/>
            <person name="Walker B."/>
            <person name="Young S."/>
            <person name="Zeng Q."/>
            <person name="Gargeya S."/>
            <person name="Fitzgerald M."/>
            <person name="Haas B."/>
            <person name="Abouelleil A."/>
            <person name="Allen A.W."/>
            <person name="Alvarado L."/>
            <person name="Arachchi H.M."/>
            <person name="Berlin A.M."/>
            <person name="Chapman S.B."/>
            <person name="Gainer-Dewar J."/>
            <person name="Goldberg J."/>
            <person name="Griggs A."/>
            <person name="Gujja S."/>
            <person name="Hansen M."/>
            <person name="Howarth C."/>
            <person name="Imamovic A."/>
            <person name="Ireland A."/>
            <person name="Larimer J."/>
            <person name="McCowan C."/>
            <person name="Murphy C."/>
            <person name="Pearson M."/>
            <person name="Poon T.W."/>
            <person name="Priest M."/>
            <person name="Roberts A."/>
            <person name="Saif S."/>
            <person name="Shea T."/>
            <person name="Sisk P."/>
            <person name="Sykes S."/>
            <person name="Wortman J."/>
            <person name="Nusbaum C."/>
            <person name="Birren B."/>
        </authorList>
    </citation>
    <scope>NUCLEOTIDE SEQUENCE [LARGE SCALE GENOMIC DNA]</scope>
    <source>
        <strain evidence="2 3">3_1_6</strain>
    </source>
</reference>
<feature type="transmembrane region" description="Helical" evidence="1">
    <location>
        <begin position="122"/>
        <end position="142"/>
    </location>
</feature>
<keyword evidence="3" id="KW-1185">Reference proteome</keyword>
<sequence>MSKKRIGIAVMALGMFLWAAAAYASPEAPRLLSPPMALPVPSGFLKVLLLLTFFVHLVLVNVLLGSVILSVIDRRASASDRKGGVAFMPKVLALAVNFGVAPFLFLQVLYGHFLYPSIVLMAVWWMFVALFAMLAYYGLYVSDGAVRPARRTPILFLSALLLLMTAFLLSNASTLMLRPDFWFRWFSEPHGHLLNTSDPTLFPRYLHILLASLAVGGLTMAWRARWSKRDPEVDREEAERRFRRGLDWFFYVSLAQVPVGLLFLFTLPPDVRGLFLGGDALSTAALILAVSGLCIALILVRQGVLKLASTAALGVILVMVCVRGMVRDAMLQPYSGAASPAPTALAMPHGQTAALSLFLVATVLVVAVLVWLGRVLFHALNRSESSEIREG</sequence>
<feature type="transmembrane region" description="Helical" evidence="1">
    <location>
        <begin position="91"/>
        <end position="110"/>
    </location>
</feature>
<keyword evidence="1" id="KW-0472">Membrane</keyword>
<feature type="transmembrane region" description="Helical" evidence="1">
    <location>
        <begin position="245"/>
        <end position="268"/>
    </location>
</feature>
<dbReference type="Proteomes" id="UP000006034">
    <property type="component" value="Unassembled WGS sequence"/>
</dbReference>
<name>E5YBQ3_BILW3</name>